<feature type="domain" description="Nudix hydrolase" evidence="1">
    <location>
        <begin position="22"/>
        <end position="159"/>
    </location>
</feature>
<proteinExistence type="predicted"/>
<dbReference type="InterPro" id="IPR000086">
    <property type="entry name" value="NUDIX_hydrolase_dom"/>
</dbReference>
<dbReference type="PANTHER" id="PTHR43222">
    <property type="entry name" value="NUDIX HYDROLASE 23"/>
    <property type="match status" value="1"/>
</dbReference>
<dbReference type="EMBL" id="CP022684">
    <property type="protein sequence ID" value="AUM11868.1"/>
    <property type="molecule type" value="Genomic_DNA"/>
</dbReference>
<dbReference type="Pfam" id="PF00293">
    <property type="entry name" value="NUDIX"/>
    <property type="match status" value="1"/>
</dbReference>
<dbReference type="PANTHER" id="PTHR43222:SF2">
    <property type="entry name" value="NUDIX HYDROLASE 23, CHLOROPLASTIC"/>
    <property type="match status" value="1"/>
</dbReference>
<accession>A0A2K9LHM2</accession>
<organism evidence="2 3">
    <name type="scientific">Ketobacter alkanivorans</name>
    <dbReference type="NCBI Taxonomy" id="1917421"/>
    <lineage>
        <taxon>Bacteria</taxon>
        <taxon>Pseudomonadati</taxon>
        <taxon>Pseudomonadota</taxon>
        <taxon>Gammaproteobacteria</taxon>
        <taxon>Pseudomonadales</taxon>
        <taxon>Ketobacteraceae</taxon>
        <taxon>Ketobacter</taxon>
    </lineage>
</organism>
<evidence type="ECO:0000313" key="2">
    <source>
        <dbReference type="EMBL" id="AUM11868.1"/>
    </source>
</evidence>
<keyword evidence="2" id="KW-0378">Hydrolase</keyword>
<reference evidence="3" key="1">
    <citation type="submission" date="2017-08" db="EMBL/GenBank/DDBJ databases">
        <title>Direct submision.</title>
        <authorList>
            <person name="Kim S.-J."/>
            <person name="Rhee S.-K."/>
        </authorList>
    </citation>
    <scope>NUCLEOTIDE SEQUENCE [LARGE SCALE GENOMIC DNA]</scope>
    <source>
        <strain evidence="3">GI5</strain>
    </source>
</reference>
<evidence type="ECO:0000259" key="1">
    <source>
        <dbReference type="PROSITE" id="PS51462"/>
    </source>
</evidence>
<gene>
    <name evidence="2" type="ORF">Kalk_05260</name>
</gene>
<keyword evidence="3" id="KW-1185">Reference proteome</keyword>
<dbReference type="Gene3D" id="2.20.70.10">
    <property type="match status" value="1"/>
</dbReference>
<sequence length="181" mass="20879">MKFCSECGSQVSVKIPEGDNRERHVCTDCGVIHYINPRIIAGTLPVYEGKVLLCRRAIEPRKGYWTLPAGFMENGETTAQAAARETIEEAEAEVDLHGLYTVFNLPHISQVYMFFRGEVIEGKYGVGVESLETQLFEEQDIPWNELAFPTIYRTLKLYFEDRKTEQYPVRIEDLQPPYRKH</sequence>
<dbReference type="InterPro" id="IPR015797">
    <property type="entry name" value="NUDIX_hydrolase-like_dom_sf"/>
</dbReference>
<dbReference type="Pfam" id="PF14803">
    <property type="entry name" value="Zn_ribbon_Nudix"/>
    <property type="match status" value="1"/>
</dbReference>
<evidence type="ECO:0000313" key="3">
    <source>
        <dbReference type="Proteomes" id="UP000235116"/>
    </source>
</evidence>
<dbReference type="CDD" id="cd04511">
    <property type="entry name" value="NUDIX_Hydrolase"/>
    <property type="match status" value="1"/>
</dbReference>
<dbReference type="RefSeq" id="WP_101893206.1">
    <property type="nucleotide sequence ID" value="NZ_CP022684.1"/>
</dbReference>
<dbReference type="AlphaFoldDB" id="A0A2K9LHM2"/>
<protein>
    <submittedName>
        <fullName evidence="2">NUDIX hydrolase</fullName>
    </submittedName>
</protein>
<dbReference type="KEGG" id="kak:Kalk_05260"/>
<dbReference type="OrthoDB" id="5417595at2"/>
<dbReference type="PROSITE" id="PS51462">
    <property type="entry name" value="NUDIX"/>
    <property type="match status" value="1"/>
</dbReference>
<dbReference type="Proteomes" id="UP000235116">
    <property type="component" value="Chromosome"/>
</dbReference>
<dbReference type="SUPFAM" id="SSF55811">
    <property type="entry name" value="Nudix"/>
    <property type="match status" value="1"/>
</dbReference>
<dbReference type="InterPro" id="IPR029401">
    <property type="entry name" value="Nudix_N"/>
</dbReference>
<name>A0A2K9LHM2_9GAMM</name>
<dbReference type="GO" id="GO:0016787">
    <property type="term" value="F:hydrolase activity"/>
    <property type="evidence" value="ECO:0007669"/>
    <property type="project" value="UniProtKB-KW"/>
</dbReference>
<dbReference type="Gene3D" id="3.90.79.10">
    <property type="entry name" value="Nucleoside Triphosphate Pyrophosphohydrolase"/>
    <property type="match status" value="1"/>
</dbReference>